<dbReference type="InterPro" id="IPR037294">
    <property type="entry name" value="ABC_BtuC-like"/>
</dbReference>
<keyword evidence="5" id="KW-0812">Transmembrane</keyword>
<keyword evidence="3" id="KW-0813">Transport</keyword>
<proteinExistence type="inferred from homology"/>
<dbReference type="GO" id="GO:0005886">
    <property type="term" value="C:plasma membrane"/>
    <property type="evidence" value="ECO:0007669"/>
    <property type="project" value="UniProtKB-SubCell"/>
</dbReference>
<keyword evidence="7" id="KW-0472">Membrane</keyword>
<evidence type="ECO:0000256" key="7">
    <source>
        <dbReference type="ARBA" id="ARBA00023136"/>
    </source>
</evidence>
<dbReference type="Pfam" id="PF01032">
    <property type="entry name" value="FecCD"/>
    <property type="match status" value="1"/>
</dbReference>
<reference evidence="8 9" key="1">
    <citation type="journal article" date="2018" name="Arch. Microbiol.">
        <title>New insights into the metabolic potential of the phototrophic purple bacterium Rhodopila globiformis DSM 161(T) from its draft genome sequence and evidence for a vanadium-dependent nitrogenase.</title>
        <authorList>
            <person name="Imhoff J.F."/>
            <person name="Rahn T."/>
            <person name="Kunzel S."/>
            <person name="Neulinger S.C."/>
        </authorList>
    </citation>
    <scope>NUCLEOTIDE SEQUENCE [LARGE SCALE GENOMIC DNA]</scope>
    <source>
        <strain evidence="8 9">DSM 16996</strain>
    </source>
</reference>
<evidence type="ECO:0000256" key="3">
    <source>
        <dbReference type="ARBA" id="ARBA00022448"/>
    </source>
</evidence>
<dbReference type="AlphaFoldDB" id="A0A2S6NEG6"/>
<dbReference type="CDD" id="cd06550">
    <property type="entry name" value="TM_ABC_iron-siderophores_like"/>
    <property type="match status" value="1"/>
</dbReference>
<evidence type="ECO:0000256" key="1">
    <source>
        <dbReference type="ARBA" id="ARBA00004651"/>
    </source>
</evidence>
<protein>
    <submittedName>
        <fullName evidence="8">Iron ABC transporter</fullName>
    </submittedName>
</protein>
<name>A0A2S6NEG6_9HYPH</name>
<dbReference type="Proteomes" id="UP000239089">
    <property type="component" value="Unassembled WGS sequence"/>
</dbReference>
<dbReference type="GO" id="GO:0033214">
    <property type="term" value="P:siderophore-iron import into cell"/>
    <property type="evidence" value="ECO:0007669"/>
    <property type="project" value="TreeGrafter"/>
</dbReference>
<sequence>MTCDLPLSGGQDKRATLALTVAVCACLAAVAFGLCLGATSIPPSRVTSALWRELVLGGPGAAEGEHFIVVGLRLPRVVLGLEIGAALALAGAMMQGLFRNPLADPGLVGVTSGAGLAVAMTIVLGEQIWGGGAQWLHVAALPADAFLGGLAATAFIYVLATRGGRTSMTVMLLAGVALSAFAGAATALLSYISDDRQLRDLSFWFLGSLGGASWGKAAILALALTPALLAMPWLARGLNGLAFGEAEAFHLGLRAEVIKGAAIGLIALAVGTSVAAAGAIGFIGLIAPHLVRLMAGPDHRVLLPLSALCGATLLVGADALARTLLAPAELPVGILTASIGAPFFLWLLLRDAKRSDPT</sequence>
<dbReference type="Gene3D" id="1.10.3470.10">
    <property type="entry name" value="ABC transporter involved in vitamin B12 uptake, BtuC"/>
    <property type="match status" value="1"/>
</dbReference>
<dbReference type="GO" id="GO:0022857">
    <property type="term" value="F:transmembrane transporter activity"/>
    <property type="evidence" value="ECO:0007669"/>
    <property type="project" value="InterPro"/>
</dbReference>
<evidence type="ECO:0000256" key="6">
    <source>
        <dbReference type="ARBA" id="ARBA00022989"/>
    </source>
</evidence>
<evidence type="ECO:0000256" key="5">
    <source>
        <dbReference type="ARBA" id="ARBA00022692"/>
    </source>
</evidence>
<comment type="similarity">
    <text evidence="2">Belongs to the binding-protein-dependent transport system permease family. FecCD subfamily.</text>
</comment>
<dbReference type="EMBL" id="NHSJ01000031">
    <property type="protein sequence ID" value="PPQ33003.1"/>
    <property type="molecule type" value="Genomic_DNA"/>
</dbReference>
<gene>
    <name evidence="8" type="ORF">CCR94_03240</name>
</gene>
<keyword evidence="9" id="KW-1185">Reference proteome</keyword>
<dbReference type="OrthoDB" id="9811975at2"/>
<evidence type="ECO:0000256" key="4">
    <source>
        <dbReference type="ARBA" id="ARBA00022475"/>
    </source>
</evidence>
<accession>A0A2S6NEG6</accession>
<evidence type="ECO:0000313" key="8">
    <source>
        <dbReference type="EMBL" id="PPQ33003.1"/>
    </source>
</evidence>
<keyword evidence="4" id="KW-1003">Cell membrane</keyword>
<organism evidence="8 9">
    <name type="scientific">Rhodoblastus sphagnicola</name>
    <dbReference type="NCBI Taxonomy" id="333368"/>
    <lineage>
        <taxon>Bacteria</taxon>
        <taxon>Pseudomonadati</taxon>
        <taxon>Pseudomonadota</taxon>
        <taxon>Alphaproteobacteria</taxon>
        <taxon>Hyphomicrobiales</taxon>
        <taxon>Rhodoblastaceae</taxon>
        <taxon>Rhodoblastus</taxon>
    </lineage>
</organism>
<dbReference type="PANTHER" id="PTHR30472:SF25">
    <property type="entry name" value="ABC TRANSPORTER PERMEASE PROTEIN MJ0876-RELATED"/>
    <property type="match status" value="1"/>
</dbReference>
<dbReference type="FunFam" id="1.10.3470.10:FF:000001">
    <property type="entry name" value="Vitamin B12 ABC transporter permease BtuC"/>
    <property type="match status" value="1"/>
</dbReference>
<evidence type="ECO:0000313" key="9">
    <source>
        <dbReference type="Proteomes" id="UP000239089"/>
    </source>
</evidence>
<evidence type="ECO:0000256" key="2">
    <source>
        <dbReference type="ARBA" id="ARBA00007935"/>
    </source>
</evidence>
<comment type="caution">
    <text evidence="8">The sequence shown here is derived from an EMBL/GenBank/DDBJ whole genome shotgun (WGS) entry which is preliminary data.</text>
</comment>
<dbReference type="PANTHER" id="PTHR30472">
    <property type="entry name" value="FERRIC ENTEROBACTIN TRANSPORT SYSTEM PERMEASE PROTEIN"/>
    <property type="match status" value="1"/>
</dbReference>
<dbReference type="RefSeq" id="WP_104506445.1">
    <property type="nucleotide sequence ID" value="NZ_JACIGC010000022.1"/>
</dbReference>
<dbReference type="InterPro" id="IPR000522">
    <property type="entry name" value="ABC_transptr_permease_BtuC"/>
</dbReference>
<comment type="subcellular location">
    <subcellularLocation>
        <location evidence="1">Cell membrane</location>
        <topology evidence="1">Multi-pass membrane protein</topology>
    </subcellularLocation>
</comment>
<keyword evidence="6" id="KW-1133">Transmembrane helix</keyword>
<dbReference type="SUPFAM" id="SSF81345">
    <property type="entry name" value="ABC transporter involved in vitamin B12 uptake, BtuC"/>
    <property type="match status" value="1"/>
</dbReference>